<dbReference type="OrthoDB" id="4827515at2"/>
<gene>
    <name evidence="3" type="ORF">SAMN05216199_1686</name>
</gene>
<feature type="signal peptide" evidence="2">
    <location>
        <begin position="1"/>
        <end position="22"/>
    </location>
</feature>
<sequence>MTAKTLVLLVVAAAAAVTGTSALENRPDARTSPAAPGARLVTETQVGAAAAVPELDLLHPRAQRPRAVASQTQALQVPRPTSRTGAGGSASRPGASPTTRARAPQHVVKQRPATPTRSTTARRPAATQDSPATPRAATRPKPSGVTGPTGWPALNAAIARIPGYRPGGITWTVSSRYGHWGATDMATGWIYISPSVSPGVLDSVVRHEYAHIVTVRAYAGDWRTAKQAANVTFGGTGRTGVERAADCMARALGASFTQYTSCGRADWQAAAGRLLAGRRL</sequence>
<reference evidence="4" key="1">
    <citation type="submission" date="2016-10" db="EMBL/GenBank/DDBJ databases">
        <authorList>
            <person name="Varghese N."/>
            <person name="Submissions S."/>
        </authorList>
    </citation>
    <scope>NUCLEOTIDE SEQUENCE [LARGE SCALE GENOMIC DNA]</scope>
    <source>
        <strain evidence="4">CGMCC 1.6963</strain>
    </source>
</reference>
<dbReference type="EMBL" id="FOHB01000002">
    <property type="protein sequence ID" value="SER98601.1"/>
    <property type="molecule type" value="Genomic_DNA"/>
</dbReference>
<evidence type="ECO:0000256" key="2">
    <source>
        <dbReference type="SAM" id="SignalP"/>
    </source>
</evidence>
<proteinExistence type="predicted"/>
<feature type="compositionally biased region" description="Low complexity" evidence="1">
    <location>
        <begin position="80"/>
        <end position="98"/>
    </location>
</feature>
<name>A0A1H9TN97_9MICO</name>
<feature type="region of interest" description="Disordered" evidence="1">
    <location>
        <begin position="63"/>
        <end position="150"/>
    </location>
</feature>
<keyword evidence="2" id="KW-0732">Signal</keyword>
<dbReference type="AlphaFoldDB" id="A0A1H9TN97"/>
<feature type="chain" id="PRO_5038815974" evidence="2">
    <location>
        <begin position="23"/>
        <end position="280"/>
    </location>
</feature>
<dbReference type="Proteomes" id="UP000199019">
    <property type="component" value="Unassembled WGS sequence"/>
</dbReference>
<keyword evidence="4" id="KW-1185">Reference proteome</keyword>
<evidence type="ECO:0000256" key="1">
    <source>
        <dbReference type="SAM" id="MobiDB-lite"/>
    </source>
</evidence>
<evidence type="ECO:0000313" key="3">
    <source>
        <dbReference type="EMBL" id="SER98601.1"/>
    </source>
</evidence>
<evidence type="ECO:0000313" key="4">
    <source>
        <dbReference type="Proteomes" id="UP000199019"/>
    </source>
</evidence>
<dbReference type="RefSeq" id="WP_091757109.1">
    <property type="nucleotide sequence ID" value="NZ_FOHB01000002.1"/>
</dbReference>
<organism evidence="3 4">
    <name type="scientific">Pedococcus cremeus</name>
    <dbReference type="NCBI Taxonomy" id="587636"/>
    <lineage>
        <taxon>Bacteria</taxon>
        <taxon>Bacillati</taxon>
        <taxon>Actinomycetota</taxon>
        <taxon>Actinomycetes</taxon>
        <taxon>Micrococcales</taxon>
        <taxon>Intrasporangiaceae</taxon>
        <taxon>Pedococcus</taxon>
    </lineage>
</organism>
<feature type="compositionally biased region" description="Low complexity" evidence="1">
    <location>
        <begin position="111"/>
        <end position="140"/>
    </location>
</feature>
<protein>
    <submittedName>
        <fullName evidence="3">Uncharacterized protein</fullName>
    </submittedName>
</protein>
<accession>A0A1H9TN97</accession>